<dbReference type="Gene3D" id="3.40.50.1820">
    <property type="entry name" value="alpha/beta hydrolase"/>
    <property type="match status" value="1"/>
</dbReference>
<dbReference type="PANTHER" id="PTHR43903">
    <property type="entry name" value="NEUROLIGIN"/>
    <property type="match status" value="1"/>
</dbReference>
<dbReference type="InterPro" id="IPR002018">
    <property type="entry name" value="CarbesteraseB"/>
</dbReference>
<evidence type="ECO:0000259" key="4">
    <source>
        <dbReference type="Pfam" id="PF00135"/>
    </source>
</evidence>
<dbReference type="Pfam" id="PF00135">
    <property type="entry name" value="COesterase"/>
    <property type="match status" value="1"/>
</dbReference>
<evidence type="ECO:0000313" key="6">
    <source>
        <dbReference type="Proteomes" id="UP000502823"/>
    </source>
</evidence>
<feature type="region of interest" description="Disordered" evidence="3">
    <location>
        <begin position="1059"/>
        <end position="1121"/>
    </location>
</feature>
<feature type="compositionally biased region" description="Polar residues" evidence="3">
    <location>
        <begin position="1092"/>
        <end position="1121"/>
    </location>
</feature>
<dbReference type="Proteomes" id="UP000502823">
    <property type="component" value="Unassembled WGS sequence"/>
</dbReference>
<evidence type="ECO:0000256" key="1">
    <source>
        <dbReference type="ARBA" id="ARBA00005964"/>
    </source>
</evidence>
<dbReference type="EMBL" id="BLKM01011744">
    <property type="protein sequence ID" value="GFG34206.1"/>
    <property type="molecule type" value="Genomic_DNA"/>
</dbReference>
<dbReference type="OrthoDB" id="6846267at2759"/>
<keyword evidence="6" id="KW-1185">Reference proteome</keyword>
<feature type="region of interest" description="Disordered" evidence="3">
    <location>
        <begin position="744"/>
        <end position="766"/>
    </location>
</feature>
<dbReference type="SUPFAM" id="SSF53474">
    <property type="entry name" value="alpha/beta-Hydrolases"/>
    <property type="match status" value="1"/>
</dbReference>
<protein>
    <recommendedName>
        <fullName evidence="4">Carboxylesterase type B domain-containing protein</fullName>
    </recommendedName>
</protein>
<dbReference type="InParanoid" id="A0A6L2PP91"/>
<dbReference type="InterPro" id="IPR029058">
    <property type="entry name" value="AB_hydrolase_fold"/>
</dbReference>
<evidence type="ECO:0000313" key="5">
    <source>
        <dbReference type="EMBL" id="GFG34206.1"/>
    </source>
</evidence>
<accession>A0A6L2PP91</accession>
<comment type="similarity">
    <text evidence="1">Belongs to the type-B carboxylesterase/lipase family.</text>
</comment>
<evidence type="ECO:0000256" key="2">
    <source>
        <dbReference type="ARBA" id="ARBA00023180"/>
    </source>
</evidence>
<feature type="region of interest" description="Disordered" evidence="3">
    <location>
        <begin position="449"/>
        <end position="472"/>
    </location>
</feature>
<gene>
    <name evidence="5" type="ORF">Cfor_08178</name>
</gene>
<reference evidence="6" key="1">
    <citation type="submission" date="2020-01" db="EMBL/GenBank/DDBJ databases">
        <title>Draft genome sequence of the Termite Coptotermes fromosanus.</title>
        <authorList>
            <person name="Itakura S."/>
            <person name="Yosikawa Y."/>
            <person name="Umezawa K."/>
        </authorList>
    </citation>
    <scope>NUCLEOTIDE SEQUENCE [LARGE SCALE GENOMIC DNA]</scope>
</reference>
<proteinExistence type="inferred from homology"/>
<evidence type="ECO:0000256" key="3">
    <source>
        <dbReference type="SAM" id="MobiDB-lite"/>
    </source>
</evidence>
<dbReference type="InterPro" id="IPR051093">
    <property type="entry name" value="Neuroligin/BSAL"/>
</dbReference>
<organism evidence="5 6">
    <name type="scientific">Coptotermes formosanus</name>
    <name type="common">Formosan subterranean termite</name>
    <dbReference type="NCBI Taxonomy" id="36987"/>
    <lineage>
        <taxon>Eukaryota</taxon>
        <taxon>Metazoa</taxon>
        <taxon>Ecdysozoa</taxon>
        <taxon>Arthropoda</taxon>
        <taxon>Hexapoda</taxon>
        <taxon>Insecta</taxon>
        <taxon>Pterygota</taxon>
        <taxon>Neoptera</taxon>
        <taxon>Polyneoptera</taxon>
        <taxon>Dictyoptera</taxon>
        <taxon>Blattodea</taxon>
        <taxon>Blattoidea</taxon>
        <taxon>Termitoidae</taxon>
        <taxon>Rhinotermitidae</taxon>
        <taxon>Coptotermes</taxon>
    </lineage>
</organism>
<sequence length="1313" mass="145149">SGRSNPKYPVIVFIHGESFEWNSGNPYDGSVLAGYGEVVVVTLNFRLGILGFLRPGAGDHTVSNFGLLDQIAALQWIKENIQEFGGDPGSVTLMGHGTGAACVNYLMVSPVSQGTDASGLFHRAILMSGTALADWALTSSSVVAIQVSQALNCPLSETNNEMASCLRKRRLDEIMDVKVVVPEFKTRFGPMVDGNVVPNDPFHLTGVYKDLFSRYELLYGVTEVESYDLLDAVSLQHGMLEQDRDKKIRTYVRERFEYEPGLVLAETLKAYNATKRRSSASSQSVAETHRDILLDILSDARAAAPMVQTANFHSSANPKSYFYVFSHRNVYGDYAGVKIKKSIHGEELPYVFGVPLNSVKFPSHRHFTEMERLLSEAVMTFWTNFAKTGNPNAPHRQMYLTRHDLEWPEYDVSNQTYLSLGIPPEIGHHYRQNMMDFWNNRIPHIFENLPPNESENPAERPEILPPDEPLPKEPRYYSPLGGKENKWSRFPPLQGTHAPAVFGNVVKSGGEKSRATPTVFLGVDREFGSRFADKNTPGAVEQPQELETGSSSSLAMSIVIVIGVCLLLVNLCAFAGLYYQRDRLKVQERLMKKRYEDVEPRNDDELCTNRRKDEENDDVSKTAIKMNEIKANNKNKKNEQSGEEMYEAVRSRGKTLDGREGAVEEGDGGASSFKRWRLSRQCSASTMDPHTKVREWIAHEIVHRCSPRFLRRTKVQVQQQTNRPILQKDSSLDTSIDQLSSAVMTTGNREPNTSSPALSKPTTTTTLQRARVKKVSVAVDATPAARGPSVLKQTPIEQMSKSMEELGGDKCISIAADKNKPMLKRSETCRESLVSSSLSPVPSHSPQRDTVLRRSTTSINFQVCQPILKKQNNGLNIVHQHSKSDPVPHTTSFMPQCAAHTSQSQGLIPHIYDITVDAKGGSSSQIYAEGLPVKQMKTFPTSGTHVKFKTNAPKKDVGITASPDTDRLKDINVTCRDSNFNVDGKIPTADPLTNIQRRNFPKVLPDLPPGPDAWVQNQNQMSSADRDLKPVQAVAAKRHSLPPPSHLLVGILAQNNDAVSYSQPSTPTGTNQKDIHTQTQAGRVPPPPPPRISSTLGRKPNNTTPITPLETTQGSSKLKTTGLTCSPTYHQKPEPRVIIKPTSVSPVTRNPSVTHQNKAKQQIPRVTPNTGEDYPLTTTTLHQTGISSPASSLSRQTGPRNEQEPQRQNAPTSKTQPEVHRAAELIPKQDISAATPPHKIPENKSIDTTCTLLSAEDTSSNTGTVKRVKKSNQTSAYNPQAATQPANKICSVPKGWYAQYNQSFLSKTKDSDN</sequence>
<feature type="compositionally biased region" description="Polar residues" evidence="3">
    <location>
        <begin position="1144"/>
        <end position="1160"/>
    </location>
</feature>
<feature type="compositionally biased region" description="Polar residues" evidence="3">
    <location>
        <begin position="1176"/>
        <end position="1216"/>
    </location>
</feature>
<comment type="caution">
    <text evidence="5">The sequence shown here is derived from an EMBL/GenBank/DDBJ whole genome shotgun (WGS) entry which is preliminary data.</text>
</comment>
<keyword evidence="2" id="KW-0325">Glycoprotein</keyword>
<feature type="non-terminal residue" evidence="5">
    <location>
        <position position="1"/>
    </location>
</feature>
<name>A0A6L2PP91_COPFO</name>
<feature type="region of interest" description="Disordered" evidence="3">
    <location>
        <begin position="1144"/>
        <end position="1219"/>
    </location>
</feature>
<feature type="domain" description="Carboxylesterase type B" evidence="4">
    <location>
        <begin position="5"/>
        <end position="438"/>
    </location>
</feature>
<feature type="compositionally biased region" description="Basic and acidic residues" evidence="3">
    <location>
        <begin position="647"/>
        <end position="662"/>
    </location>
</feature>
<feature type="compositionally biased region" description="Basic and acidic residues" evidence="3">
    <location>
        <begin position="599"/>
        <end position="620"/>
    </location>
</feature>
<feature type="region of interest" description="Disordered" evidence="3">
    <location>
        <begin position="599"/>
        <end position="670"/>
    </location>
</feature>
<feature type="compositionally biased region" description="Low complexity" evidence="3">
    <location>
        <begin position="623"/>
        <end position="632"/>
    </location>
</feature>
<feature type="compositionally biased region" description="Polar residues" evidence="3">
    <location>
        <begin position="1059"/>
        <end position="1081"/>
    </location>
</feature>